<evidence type="ECO:0000256" key="6">
    <source>
        <dbReference type="SAM" id="Phobius"/>
    </source>
</evidence>
<name>A0ABD3PSU8_9STRA</name>
<comment type="subcellular location">
    <subcellularLocation>
        <location evidence="1">Membrane</location>
        <topology evidence="1">Multi-pass membrane protein</topology>
    </subcellularLocation>
</comment>
<feature type="transmembrane region" description="Helical" evidence="6">
    <location>
        <begin position="12"/>
        <end position="34"/>
    </location>
</feature>
<keyword evidence="2 6" id="KW-0812">Transmembrane</keyword>
<feature type="transmembrane region" description="Helical" evidence="6">
    <location>
        <begin position="46"/>
        <end position="72"/>
    </location>
</feature>
<evidence type="ECO:0000256" key="1">
    <source>
        <dbReference type="ARBA" id="ARBA00004141"/>
    </source>
</evidence>
<dbReference type="GO" id="GO:0007165">
    <property type="term" value="P:signal transduction"/>
    <property type="evidence" value="ECO:0007669"/>
    <property type="project" value="UniProtKB-ARBA"/>
</dbReference>
<dbReference type="PANTHER" id="PTHR23112:SF0">
    <property type="entry name" value="TRANSMEMBRANE PROTEIN 116"/>
    <property type="match status" value="1"/>
</dbReference>
<evidence type="ECO:0000256" key="4">
    <source>
        <dbReference type="ARBA" id="ARBA00023136"/>
    </source>
</evidence>
<evidence type="ECO:0000256" key="2">
    <source>
        <dbReference type="ARBA" id="ARBA00022692"/>
    </source>
</evidence>
<dbReference type="AlphaFoldDB" id="A0ABD3PSU8"/>
<comment type="caution">
    <text evidence="7">The sequence shown here is derived from an EMBL/GenBank/DDBJ whole genome shotgun (WGS) entry which is preliminary data.</text>
</comment>
<feature type="transmembrane region" description="Helical" evidence="6">
    <location>
        <begin position="92"/>
        <end position="113"/>
    </location>
</feature>
<dbReference type="PANTHER" id="PTHR23112">
    <property type="entry name" value="G PROTEIN-COUPLED RECEPTOR 157-RELATED"/>
    <property type="match status" value="1"/>
</dbReference>
<keyword evidence="3 6" id="KW-1133">Transmembrane helix</keyword>
<gene>
    <name evidence="7" type="ORF">HJC23_004482</name>
</gene>
<dbReference type="GO" id="GO:0016020">
    <property type="term" value="C:membrane"/>
    <property type="evidence" value="ECO:0007669"/>
    <property type="project" value="UniProtKB-SubCell"/>
</dbReference>
<sequence>MVYSESEQKILAIFPHITGGLSLIGSSSIVYDIWKDRDYKMKQPYYRILLGMSMFDVVCSMSLCLSTIPIPAGTEGVFGARGTTGTCTASGFFNQLMLGSMLYNGVLAIYYTLSGTYRMADEDFARKYEPWCHGLVVFVTIGVALAGLPLTLYNNSQLWCWIAPYPVGCESFSGQHSPDLPCERGNDAWLYRWLFYYGPLWTTIGIVTVLMIVLTLSIMKEEKDIIMLRNRSIQARRNSLEAEEGTSNENSDNSRPRLPKSESFRLERTKKMFYQALLYVGVFYITWIIPTINRVEQMVNDGNSPFGLAVGTAILAPMQGIWNWLVYRHGPCVA</sequence>
<dbReference type="Proteomes" id="UP001516023">
    <property type="component" value="Unassembled WGS sequence"/>
</dbReference>
<dbReference type="SUPFAM" id="SSF81321">
    <property type="entry name" value="Family A G protein-coupled receptor-like"/>
    <property type="match status" value="1"/>
</dbReference>
<reference evidence="7 8" key="1">
    <citation type="journal article" date="2020" name="G3 (Bethesda)">
        <title>Improved Reference Genome for Cyclotella cryptica CCMP332, a Model for Cell Wall Morphogenesis, Salinity Adaptation, and Lipid Production in Diatoms (Bacillariophyta).</title>
        <authorList>
            <person name="Roberts W.R."/>
            <person name="Downey K.M."/>
            <person name="Ruck E.C."/>
            <person name="Traller J.C."/>
            <person name="Alverson A.J."/>
        </authorList>
    </citation>
    <scope>NUCLEOTIDE SEQUENCE [LARGE SCALE GENOMIC DNA]</scope>
    <source>
        <strain evidence="7 8">CCMP332</strain>
    </source>
</reference>
<keyword evidence="4 6" id="KW-0472">Membrane</keyword>
<evidence type="ECO:0000313" key="8">
    <source>
        <dbReference type="Proteomes" id="UP001516023"/>
    </source>
</evidence>
<accession>A0ABD3PSU8</accession>
<feature type="region of interest" description="Disordered" evidence="5">
    <location>
        <begin position="239"/>
        <end position="260"/>
    </location>
</feature>
<organism evidence="7 8">
    <name type="scientific">Cyclotella cryptica</name>
    <dbReference type="NCBI Taxonomy" id="29204"/>
    <lineage>
        <taxon>Eukaryota</taxon>
        <taxon>Sar</taxon>
        <taxon>Stramenopiles</taxon>
        <taxon>Ochrophyta</taxon>
        <taxon>Bacillariophyta</taxon>
        <taxon>Coscinodiscophyceae</taxon>
        <taxon>Thalassiosirophycidae</taxon>
        <taxon>Stephanodiscales</taxon>
        <taxon>Stephanodiscaceae</taxon>
        <taxon>Cyclotella</taxon>
    </lineage>
</organism>
<dbReference type="EMBL" id="JABMIG020000121">
    <property type="protein sequence ID" value="KAL3790852.1"/>
    <property type="molecule type" value="Genomic_DNA"/>
</dbReference>
<feature type="transmembrane region" description="Helical" evidence="6">
    <location>
        <begin position="304"/>
        <end position="327"/>
    </location>
</feature>
<evidence type="ECO:0008006" key="9">
    <source>
        <dbReference type="Google" id="ProtNLM"/>
    </source>
</evidence>
<evidence type="ECO:0000256" key="3">
    <source>
        <dbReference type="ARBA" id="ARBA00022989"/>
    </source>
</evidence>
<dbReference type="Gene3D" id="1.20.1070.10">
    <property type="entry name" value="Rhodopsin 7-helix transmembrane proteins"/>
    <property type="match status" value="1"/>
</dbReference>
<evidence type="ECO:0000256" key="5">
    <source>
        <dbReference type="SAM" id="MobiDB-lite"/>
    </source>
</evidence>
<feature type="transmembrane region" description="Helical" evidence="6">
    <location>
        <begin position="194"/>
        <end position="219"/>
    </location>
</feature>
<keyword evidence="8" id="KW-1185">Reference proteome</keyword>
<feature type="transmembrane region" description="Helical" evidence="6">
    <location>
        <begin position="134"/>
        <end position="153"/>
    </location>
</feature>
<feature type="transmembrane region" description="Helical" evidence="6">
    <location>
        <begin position="272"/>
        <end position="292"/>
    </location>
</feature>
<evidence type="ECO:0000313" key="7">
    <source>
        <dbReference type="EMBL" id="KAL3790852.1"/>
    </source>
</evidence>
<protein>
    <recommendedName>
        <fullName evidence="9">G-protein coupled receptors family 1 profile domain-containing protein</fullName>
    </recommendedName>
</protein>
<proteinExistence type="predicted"/>